<name>A0A8T1YDW7_9BRAS</name>
<dbReference type="AlphaFoldDB" id="A0A8T1YDW7"/>
<evidence type="ECO:0000313" key="2">
    <source>
        <dbReference type="Proteomes" id="UP000694240"/>
    </source>
</evidence>
<comment type="caution">
    <text evidence="1">The sequence shown here is derived from an EMBL/GenBank/DDBJ whole genome shotgun (WGS) entry which is preliminary data.</text>
</comment>
<protein>
    <submittedName>
        <fullName evidence="1">Uncharacterized protein</fullName>
    </submittedName>
</protein>
<reference evidence="1 2" key="1">
    <citation type="submission" date="2020-12" db="EMBL/GenBank/DDBJ databases">
        <title>Concerted genomic and epigenomic changes stabilize Arabidopsis allopolyploids.</title>
        <authorList>
            <person name="Chen Z."/>
        </authorList>
    </citation>
    <scope>NUCLEOTIDE SEQUENCE [LARGE SCALE GENOMIC DNA]</scope>
    <source>
        <strain evidence="1">Allo738</strain>
        <tissue evidence="1">Leaf</tissue>
    </source>
</reference>
<proteinExistence type="predicted"/>
<dbReference type="Proteomes" id="UP000694240">
    <property type="component" value="Chromosome 12"/>
</dbReference>
<organism evidence="1 2">
    <name type="scientific">Arabidopsis thaliana x Arabidopsis arenosa</name>
    <dbReference type="NCBI Taxonomy" id="1240361"/>
    <lineage>
        <taxon>Eukaryota</taxon>
        <taxon>Viridiplantae</taxon>
        <taxon>Streptophyta</taxon>
        <taxon>Embryophyta</taxon>
        <taxon>Tracheophyta</taxon>
        <taxon>Spermatophyta</taxon>
        <taxon>Magnoliopsida</taxon>
        <taxon>eudicotyledons</taxon>
        <taxon>Gunneridae</taxon>
        <taxon>Pentapetalae</taxon>
        <taxon>rosids</taxon>
        <taxon>malvids</taxon>
        <taxon>Brassicales</taxon>
        <taxon>Brassicaceae</taxon>
        <taxon>Camelineae</taxon>
        <taxon>Arabidopsis</taxon>
    </lineage>
</organism>
<gene>
    <name evidence="1" type="ORF">ISN45_Aa07g040240</name>
</gene>
<keyword evidence="2" id="KW-1185">Reference proteome</keyword>
<dbReference type="EMBL" id="JAEFBK010000012">
    <property type="protein sequence ID" value="KAG7544161.1"/>
    <property type="molecule type" value="Genomic_DNA"/>
</dbReference>
<evidence type="ECO:0000313" key="1">
    <source>
        <dbReference type="EMBL" id="KAG7544161.1"/>
    </source>
</evidence>
<sequence>MPLPTPPPTELYIAVLLPNPISLLINYIPVSQTPLDTLRNLVNAVDINSISLDDFMTWPHFILPDSPFRPYFDLLLQRGSLCAQYLEGLRLSTNFITVAHGITMLRSVFPTDPYACFAHGLFLTTTGNYTEFMAVNSMFWEMVQNFDTATAVGELVMYHISQLRVQGPPQWQSAWRFVNNLGCIGRCSYEHCCRNCFFYWYARELCIFY</sequence>
<accession>A0A8T1YDW7</accession>